<reference evidence="1" key="1">
    <citation type="submission" date="2022-03" db="EMBL/GenBank/DDBJ databases">
        <authorList>
            <person name="Sayadi A."/>
        </authorList>
    </citation>
    <scope>NUCLEOTIDE SEQUENCE</scope>
</reference>
<name>A0A9P0KID4_ACAOB</name>
<evidence type="ECO:0000313" key="1">
    <source>
        <dbReference type="EMBL" id="CAH1971334.1"/>
    </source>
</evidence>
<gene>
    <name evidence="1" type="ORF">ACAOBT_LOCUS9377</name>
</gene>
<comment type="caution">
    <text evidence="1">The sequence shown here is derived from an EMBL/GenBank/DDBJ whole genome shotgun (WGS) entry which is preliminary data.</text>
</comment>
<accession>A0A9P0KID4</accession>
<evidence type="ECO:0000313" key="2">
    <source>
        <dbReference type="Proteomes" id="UP001152888"/>
    </source>
</evidence>
<proteinExistence type="predicted"/>
<keyword evidence="2" id="KW-1185">Reference proteome</keyword>
<dbReference type="EMBL" id="CAKOFQ010006784">
    <property type="protein sequence ID" value="CAH1971334.1"/>
    <property type="molecule type" value="Genomic_DNA"/>
</dbReference>
<sequence>MKKISICEKKSSGK</sequence>
<dbReference type="Proteomes" id="UP001152888">
    <property type="component" value="Unassembled WGS sequence"/>
</dbReference>
<protein>
    <submittedName>
        <fullName evidence="1">Uncharacterized protein</fullName>
    </submittedName>
</protein>
<organism evidence="1 2">
    <name type="scientific">Acanthoscelides obtectus</name>
    <name type="common">Bean weevil</name>
    <name type="synonym">Bruchus obtectus</name>
    <dbReference type="NCBI Taxonomy" id="200917"/>
    <lineage>
        <taxon>Eukaryota</taxon>
        <taxon>Metazoa</taxon>
        <taxon>Ecdysozoa</taxon>
        <taxon>Arthropoda</taxon>
        <taxon>Hexapoda</taxon>
        <taxon>Insecta</taxon>
        <taxon>Pterygota</taxon>
        <taxon>Neoptera</taxon>
        <taxon>Endopterygota</taxon>
        <taxon>Coleoptera</taxon>
        <taxon>Polyphaga</taxon>
        <taxon>Cucujiformia</taxon>
        <taxon>Chrysomeloidea</taxon>
        <taxon>Chrysomelidae</taxon>
        <taxon>Bruchinae</taxon>
        <taxon>Bruchini</taxon>
        <taxon>Acanthoscelides</taxon>
    </lineage>
</organism>